<name>A0A0U3AC65_9ALTE</name>
<dbReference type="EMBL" id="CP013650">
    <property type="protein sequence ID" value="ALS98622.1"/>
    <property type="molecule type" value="Genomic_DNA"/>
</dbReference>
<sequence length="99" mass="11884">MPEVWNEKDERQYQHIKKSEIERGASKDKAERVAARTVNQQRREEGRTPNKTSQGTGNPNKEYEQRTRRELYNLARERNIKDRSKMNKEQLTQALRNKQ</sequence>
<organism evidence="2 3">
    <name type="scientific">Lacimicrobium alkaliphilum</name>
    <dbReference type="NCBI Taxonomy" id="1526571"/>
    <lineage>
        <taxon>Bacteria</taxon>
        <taxon>Pseudomonadati</taxon>
        <taxon>Pseudomonadota</taxon>
        <taxon>Gammaproteobacteria</taxon>
        <taxon>Alteromonadales</taxon>
        <taxon>Alteromonadaceae</taxon>
        <taxon>Lacimicrobium</taxon>
    </lineage>
</organism>
<dbReference type="KEGG" id="lal:AT746_10320"/>
<proteinExistence type="predicted"/>
<evidence type="ECO:0000313" key="3">
    <source>
        <dbReference type="Proteomes" id="UP000068447"/>
    </source>
</evidence>
<feature type="region of interest" description="Disordered" evidence="1">
    <location>
        <begin position="1"/>
        <end position="99"/>
    </location>
</feature>
<feature type="compositionally biased region" description="Basic and acidic residues" evidence="1">
    <location>
        <begin position="61"/>
        <end position="88"/>
    </location>
</feature>
<dbReference type="Proteomes" id="UP000068447">
    <property type="component" value="Chromosome"/>
</dbReference>
<gene>
    <name evidence="2" type="ORF">AT746_10320</name>
</gene>
<evidence type="ECO:0000256" key="1">
    <source>
        <dbReference type="SAM" id="MobiDB-lite"/>
    </source>
</evidence>
<feature type="compositionally biased region" description="Polar residues" evidence="1">
    <location>
        <begin position="89"/>
        <end position="99"/>
    </location>
</feature>
<evidence type="ECO:0000313" key="2">
    <source>
        <dbReference type="EMBL" id="ALS98622.1"/>
    </source>
</evidence>
<dbReference type="OrthoDB" id="215254at2"/>
<dbReference type="RefSeq" id="WP_062480013.1">
    <property type="nucleotide sequence ID" value="NZ_CP013650.1"/>
</dbReference>
<dbReference type="STRING" id="1526571.AT746_10320"/>
<dbReference type="AlphaFoldDB" id="A0A0U3AC65"/>
<keyword evidence="3" id="KW-1185">Reference proteome</keyword>
<feature type="compositionally biased region" description="Polar residues" evidence="1">
    <location>
        <begin position="49"/>
        <end position="59"/>
    </location>
</feature>
<feature type="compositionally biased region" description="Basic and acidic residues" evidence="1">
    <location>
        <begin position="1"/>
        <end position="34"/>
    </location>
</feature>
<reference evidence="2 3" key="1">
    <citation type="submission" date="2015-12" db="EMBL/GenBank/DDBJ databases">
        <title>Complete genome of Lacimicrobium alkaliphilum KCTC 32984.</title>
        <authorList>
            <person name="Kim S.-G."/>
            <person name="Lee Y.-J."/>
        </authorList>
    </citation>
    <scope>NUCLEOTIDE SEQUENCE [LARGE SCALE GENOMIC DNA]</scope>
    <source>
        <strain evidence="2 3">YelD216</strain>
    </source>
</reference>
<accession>A0A0U3AC65</accession>
<protein>
    <submittedName>
        <fullName evidence="2">Addiction module toxin RelE</fullName>
    </submittedName>
</protein>